<dbReference type="OrthoDB" id="7786253at2759"/>
<dbReference type="PROSITE" id="PS51387">
    <property type="entry name" value="FAD_PCMH"/>
    <property type="match status" value="1"/>
</dbReference>
<dbReference type="GO" id="GO:0005739">
    <property type="term" value="C:mitochondrion"/>
    <property type="evidence" value="ECO:0007669"/>
    <property type="project" value="TreeGrafter"/>
</dbReference>
<keyword evidence="3" id="KW-0285">Flavoprotein</keyword>
<evidence type="ECO:0000256" key="6">
    <source>
        <dbReference type="ARBA" id="ARBA00038897"/>
    </source>
</evidence>
<comment type="cofactor">
    <cofactor evidence="1">
        <name>FAD</name>
        <dbReference type="ChEBI" id="CHEBI:57692"/>
    </cofactor>
</comment>
<dbReference type="GO" id="GO:0008720">
    <property type="term" value="F:D-lactate dehydrogenase (NAD+) activity"/>
    <property type="evidence" value="ECO:0007669"/>
    <property type="project" value="TreeGrafter"/>
</dbReference>
<dbReference type="InterPro" id="IPR004113">
    <property type="entry name" value="FAD-bd_oxidored_4_C"/>
</dbReference>
<evidence type="ECO:0000256" key="8">
    <source>
        <dbReference type="SAM" id="MobiDB-lite"/>
    </source>
</evidence>
<accession>A0A3N2PYH7</accession>
<organism evidence="10 11">
    <name type="scientific">Sodiomyces alkalinus (strain CBS 110278 / VKM F-3762 / F11)</name>
    <name type="common">Alkaliphilic filamentous fungus</name>
    <dbReference type="NCBI Taxonomy" id="1314773"/>
    <lineage>
        <taxon>Eukaryota</taxon>
        <taxon>Fungi</taxon>
        <taxon>Dikarya</taxon>
        <taxon>Ascomycota</taxon>
        <taxon>Pezizomycotina</taxon>
        <taxon>Sordariomycetes</taxon>
        <taxon>Hypocreomycetidae</taxon>
        <taxon>Glomerellales</taxon>
        <taxon>Plectosphaerellaceae</taxon>
        <taxon>Sodiomyces</taxon>
    </lineage>
</organism>
<feature type="domain" description="FAD-binding PCMH-type" evidence="9">
    <location>
        <begin position="177"/>
        <end position="354"/>
    </location>
</feature>
<keyword evidence="5" id="KW-0560">Oxidoreductase</keyword>
<evidence type="ECO:0000259" key="9">
    <source>
        <dbReference type="PROSITE" id="PS51387"/>
    </source>
</evidence>
<gene>
    <name evidence="10" type="ORF">SODALDRAFT_331660</name>
</gene>
<dbReference type="STRING" id="1314773.A0A3N2PYH7"/>
<dbReference type="FunFam" id="3.30.465.10:FF:000014">
    <property type="entry name" value="D-lactate dehydrogenase (Cytochrome), putative"/>
    <property type="match status" value="1"/>
</dbReference>
<evidence type="ECO:0000256" key="7">
    <source>
        <dbReference type="ARBA" id="ARBA00051436"/>
    </source>
</evidence>
<dbReference type="Gene3D" id="3.30.465.10">
    <property type="match status" value="1"/>
</dbReference>
<reference evidence="10 11" key="1">
    <citation type="journal article" date="2018" name="Mol. Ecol.">
        <title>The obligate alkalophilic soda-lake fungus Sodiomyces alkalinus has shifted to a protein diet.</title>
        <authorList>
            <person name="Grum-Grzhimaylo A.A."/>
            <person name="Falkoski D.L."/>
            <person name="van den Heuvel J."/>
            <person name="Valero-Jimenez C.A."/>
            <person name="Min B."/>
            <person name="Choi I.G."/>
            <person name="Lipzen A."/>
            <person name="Daum C.G."/>
            <person name="Aanen D.K."/>
            <person name="Tsang A."/>
            <person name="Henrissat B."/>
            <person name="Bilanenko E.N."/>
            <person name="de Vries R.P."/>
            <person name="van Kan J.A.L."/>
            <person name="Grigoriev I.V."/>
            <person name="Debets A.J.M."/>
        </authorList>
    </citation>
    <scope>NUCLEOTIDE SEQUENCE [LARGE SCALE GENOMIC DNA]</scope>
    <source>
        <strain evidence="10 11">F11</strain>
    </source>
</reference>
<dbReference type="EC" id="1.1.2.4" evidence="6"/>
<dbReference type="InterPro" id="IPR016164">
    <property type="entry name" value="FAD-linked_Oxase-like_C"/>
</dbReference>
<evidence type="ECO:0000256" key="2">
    <source>
        <dbReference type="ARBA" id="ARBA00008000"/>
    </source>
</evidence>
<evidence type="ECO:0000256" key="4">
    <source>
        <dbReference type="ARBA" id="ARBA00022827"/>
    </source>
</evidence>
<feature type="compositionally biased region" description="Polar residues" evidence="8">
    <location>
        <begin position="54"/>
        <end position="64"/>
    </location>
</feature>
<name>A0A3N2PYH7_SODAK</name>
<dbReference type="Pfam" id="PF02913">
    <property type="entry name" value="FAD-oxidase_C"/>
    <property type="match status" value="1"/>
</dbReference>
<protein>
    <recommendedName>
        <fullName evidence="6">D-lactate dehydrogenase (cytochrome)</fullName>
        <ecNumber evidence="6">1.1.2.4</ecNumber>
    </recommendedName>
</protein>
<comment type="similarity">
    <text evidence="2">Belongs to the FAD-binding oxidoreductase/transferase type 4 family.</text>
</comment>
<dbReference type="SUPFAM" id="SSF55103">
    <property type="entry name" value="FAD-linked oxidases, C-terminal domain"/>
    <property type="match status" value="1"/>
</dbReference>
<proteinExistence type="inferred from homology"/>
<comment type="catalytic activity">
    <reaction evidence="7">
        <text>(R)-lactate + 2 Fe(III)-[cytochrome c] = 2 Fe(II)-[cytochrome c] + pyruvate + 2 H(+)</text>
        <dbReference type="Rhea" id="RHEA:13521"/>
        <dbReference type="Rhea" id="RHEA-COMP:10350"/>
        <dbReference type="Rhea" id="RHEA-COMP:14399"/>
        <dbReference type="ChEBI" id="CHEBI:15361"/>
        <dbReference type="ChEBI" id="CHEBI:15378"/>
        <dbReference type="ChEBI" id="CHEBI:16004"/>
        <dbReference type="ChEBI" id="CHEBI:29033"/>
        <dbReference type="ChEBI" id="CHEBI:29034"/>
        <dbReference type="EC" id="1.1.2.4"/>
    </reaction>
</comment>
<dbReference type="RefSeq" id="XP_028467350.1">
    <property type="nucleotide sequence ID" value="XM_028611504.1"/>
</dbReference>
<evidence type="ECO:0000256" key="5">
    <source>
        <dbReference type="ARBA" id="ARBA00023002"/>
    </source>
</evidence>
<dbReference type="Gene3D" id="1.10.45.10">
    <property type="entry name" value="Vanillyl-alcohol Oxidase, Chain A, domain 4"/>
    <property type="match status" value="1"/>
</dbReference>
<dbReference type="Gene3D" id="3.30.70.2740">
    <property type="match status" value="1"/>
</dbReference>
<keyword evidence="4" id="KW-0274">FAD</keyword>
<dbReference type="InterPro" id="IPR016166">
    <property type="entry name" value="FAD-bd_PCMH"/>
</dbReference>
<dbReference type="PANTHER" id="PTHR11748">
    <property type="entry name" value="D-LACTATE DEHYDROGENASE"/>
    <property type="match status" value="1"/>
</dbReference>
<keyword evidence="11" id="KW-1185">Reference proteome</keyword>
<dbReference type="InterPro" id="IPR036318">
    <property type="entry name" value="FAD-bd_PCMH-like_sf"/>
</dbReference>
<dbReference type="PANTHER" id="PTHR11748:SF116">
    <property type="entry name" value="D-LACTATE DEHYDROGENASE (CYTOCHROME) (AFU_ORTHOLOGUE AFUA_7G02560)"/>
    <property type="match status" value="1"/>
</dbReference>
<dbReference type="EMBL" id="ML119053">
    <property type="protein sequence ID" value="ROT39544.1"/>
    <property type="molecule type" value="Genomic_DNA"/>
</dbReference>
<dbReference type="GO" id="GO:0071949">
    <property type="term" value="F:FAD binding"/>
    <property type="evidence" value="ECO:0007669"/>
    <property type="project" value="InterPro"/>
</dbReference>
<dbReference type="GO" id="GO:0004458">
    <property type="term" value="F:D-lactate dehydrogenase (cytochrome) activity"/>
    <property type="evidence" value="ECO:0007669"/>
    <property type="project" value="UniProtKB-EC"/>
</dbReference>
<evidence type="ECO:0000256" key="3">
    <source>
        <dbReference type="ARBA" id="ARBA00022630"/>
    </source>
</evidence>
<evidence type="ECO:0000313" key="11">
    <source>
        <dbReference type="Proteomes" id="UP000272025"/>
    </source>
</evidence>
<dbReference type="GO" id="GO:1903457">
    <property type="term" value="P:lactate catabolic process"/>
    <property type="evidence" value="ECO:0007669"/>
    <property type="project" value="TreeGrafter"/>
</dbReference>
<dbReference type="Pfam" id="PF01565">
    <property type="entry name" value="FAD_binding_4"/>
    <property type="match status" value="1"/>
</dbReference>
<dbReference type="Proteomes" id="UP000272025">
    <property type="component" value="Unassembled WGS sequence"/>
</dbReference>
<sequence length="609" mass="66640">MARFPAGAPRTALTGFRAAPSLAVPRSPCAATTLRCMSSEKNPEPRSSKDNKSGRTFQSQVYGSITQRLARENAERERFAREREKTATGRSYAMTFALLFTMGVSYYLGTLYPPKPNQDSTLPLSKTIAPEHKTNLENMQAAWADLVHILGKEHVSTAPTDLDHHATSDWSSHQAQPSERPFCVLFPSTTEEVSEIMKVCHQRRIPVVGFSGGTSLEGHFTPTRGGVCIDFGRMNKVLALHKDDLDVVVQPAVGWESLNDQLAGSNLFFPPDPGPGAMIGGMVGTGCSGTNAYRYGTMREWVLSLTVVLADGTVLRTRQRPRKSSAGYDLTRLFIGSEGTLGLVTEATLKVAVRPASTSVAVAAFPSIRHAASCVARVVGAGIPVAAVEILDDAQMRCINEAGQTSREWREAPTLFFKFAGTERGVKEQVQMVKDLAAKAGGESFEFARSEDEQHELWSARKEALWSTMAVGRPGDHVWTGDVAVPMSRLPDIVEETKQAMSRSGLFGTIVGHVGDGNFHLILLYNDQERKRAEKLVHDMVKRAVELEGTVTGEHGVGLVKRDYLPHELGETTVDAMRQIKKAFDPLCLLNCDKVVRMQQPKSGEVSEW</sequence>
<dbReference type="FunFam" id="3.30.70.2740:FF:000001">
    <property type="entry name" value="D-lactate dehydrogenase mitochondrial"/>
    <property type="match status" value="1"/>
</dbReference>
<dbReference type="AlphaFoldDB" id="A0A3N2PYH7"/>
<evidence type="ECO:0000313" key="10">
    <source>
        <dbReference type="EMBL" id="ROT39544.1"/>
    </source>
</evidence>
<evidence type="ECO:0000256" key="1">
    <source>
        <dbReference type="ARBA" id="ARBA00001974"/>
    </source>
</evidence>
<dbReference type="FunFam" id="1.10.45.10:FF:000001">
    <property type="entry name" value="D-lactate dehydrogenase mitochondrial"/>
    <property type="match status" value="1"/>
</dbReference>
<dbReference type="InterPro" id="IPR016169">
    <property type="entry name" value="FAD-bd_PCMH_sub2"/>
</dbReference>
<dbReference type="SUPFAM" id="SSF56176">
    <property type="entry name" value="FAD-binding/transporter-associated domain-like"/>
    <property type="match status" value="1"/>
</dbReference>
<dbReference type="GeneID" id="39579982"/>
<feature type="region of interest" description="Disordered" evidence="8">
    <location>
        <begin position="35"/>
        <end position="64"/>
    </location>
</feature>
<feature type="compositionally biased region" description="Basic and acidic residues" evidence="8">
    <location>
        <begin position="41"/>
        <end position="53"/>
    </location>
</feature>
<dbReference type="InterPro" id="IPR016171">
    <property type="entry name" value="Vanillyl_alc_oxidase_C-sub2"/>
</dbReference>
<dbReference type="InterPro" id="IPR006094">
    <property type="entry name" value="Oxid_FAD_bind_N"/>
</dbReference>